<dbReference type="CDD" id="cd10032">
    <property type="entry name" value="UDG-F6_HDG"/>
    <property type="match status" value="1"/>
</dbReference>
<name>A0A233VPD1_FINMA</name>
<dbReference type="SMART" id="SM00986">
    <property type="entry name" value="UDG"/>
    <property type="match status" value="1"/>
</dbReference>
<proteinExistence type="predicted"/>
<dbReference type="SMART" id="SM00987">
    <property type="entry name" value="UreE_C"/>
    <property type="match status" value="1"/>
</dbReference>
<sequence length="166" mass="19232">MKGNYETIVHPLSPLYDENSKILILGSFPSVKTREYGFFYGHPQNRFWKLMEKLFDVDLDVSIEDRKKFLLEHHIAVYDSIYQCDIIGSSDSSIKNVMPSNLKEIVDCANIKHVFCNGTASFKCFERYHAKNLGVESTKLPSTSPANARFRLDDLEKEWKVILEYL</sequence>
<evidence type="ECO:0000313" key="2">
    <source>
        <dbReference type="EMBL" id="OXZ34231.1"/>
    </source>
</evidence>
<comment type="caution">
    <text evidence="2">The sequence shown here is derived from an EMBL/GenBank/DDBJ whole genome shotgun (WGS) entry which is preliminary data.</text>
</comment>
<gene>
    <name evidence="2" type="ORF">B9N55_01470</name>
</gene>
<evidence type="ECO:0000313" key="3">
    <source>
        <dbReference type="Proteomes" id="UP000215546"/>
    </source>
</evidence>
<feature type="domain" description="Uracil-DNA glycosylase-like" evidence="1">
    <location>
        <begin position="14"/>
        <end position="163"/>
    </location>
</feature>
<dbReference type="Gene3D" id="3.40.470.10">
    <property type="entry name" value="Uracil-DNA glycosylase-like domain"/>
    <property type="match status" value="1"/>
</dbReference>
<dbReference type="AlphaFoldDB" id="A0A233VPD1"/>
<dbReference type="EMBL" id="NDYE01000004">
    <property type="protein sequence ID" value="OXZ34231.1"/>
    <property type="molecule type" value="Genomic_DNA"/>
</dbReference>
<dbReference type="InterPro" id="IPR036895">
    <property type="entry name" value="Uracil-DNA_glycosylase-like_sf"/>
</dbReference>
<dbReference type="InterPro" id="IPR005122">
    <property type="entry name" value="Uracil-DNA_glycosylase-like"/>
</dbReference>
<dbReference type="Pfam" id="PF03167">
    <property type="entry name" value="UDG"/>
    <property type="match status" value="1"/>
</dbReference>
<organism evidence="2 3">
    <name type="scientific">Finegoldia magna</name>
    <name type="common">Peptostreptococcus magnus</name>
    <dbReference type="NCBI Taxonomy" id="1260"/>
    <lineage>
        <taxon>Bacteria</taxon>
        <taxon>Bacillati</taxon>
        <taxon>Bacillota</taxon>
        <taxon>Tissierellia</taxon>
        <taxon>Tissierellales</taxon>
        <taxon>Peptoniphilaceae</taxon>
        <taxon>Finegoldia</taxon>
    </lineage>
</organism>
<accession>A0A233VPD1</accession>
<dbReference type="SUPFAM" id="SSF52141">
    <property type="entry name" value="Uracil-DNA glycosylase-like"/>
    <property type="match status" value="1"/>
</dbReference>
<dbReference type="Proteomes" id="UP000215546">
    <property type="component" value="Unassembled WGS sequence"/>
</dbReference>
<evidence type="ECO:0000259" key="1">
    <source>
        <dbReference type="SMART" id="SM00986"/>
    </source>
</evidence>
<reference evidence="3" key="1">
    <citation type="submission" date="2017-04" db="EMBL/GenBank/DDBJ databases">
        <title>Finegoldia magna isolated from orthopedic joint implant-associated infections.</title>
        <authorList>
            <person name="Bjorklund S."/>
            <person name="Bruggemann H."/>
            <person name="Jensen A."/>
            <person name="Hellmark B."/>
            <person name="Soderquist B."/>
        </authorList>
    </citation>
    <scope>NUCLEOTIDE SEQUENCE [LARGE SCALE GENOMIC DNA]</scope>
    <source>
        <strain evidence="3">12T273</strain>
    </source>
</reference>
<dbReference type="RefSeq" id="WP_094208025.1">
    <property type="nucleotide sequence ID" value="NZ_JAGYZD010000040.1"/>
</dbReference>
<dbReference type="NCBIfam" id="TIGR04274">
    <property type="entry name" value="hypoxanDNAglyco"/>
    <property type="match status" value="1"/>
</dbReference>
<protein>
    <submittedName>
        <fullName evidence="2">DNA-deoxyinosine glycosylase</fullName>
    </submittedName>
</protein>
<dbReference type="InterPro" id="IPR026353">
    <property type="entry name" value="Hypoxan-DNA_Glyclase"/>
</dbReference>